<comment type="caution">
    <text evidence="3">The sequence shown here is derived from an EMBL/GenBank/DDBJ whole genome shotgun (WGS) entry which is preliminary data.</text>
</comment>
<proteinExistence type="predicted"/>
<dbReference type="EMBL" id="JABVEC010000019">
    <property type="protein sequence ID" value="MBC6468512.1"/>
    <property type="molecule type" value="Genomic_DNA"/>
</dbReference>
<dbReference type="InterPro" id="IPR055370">
    <property type="entry name" value="Lsr2_DNA-bd"/>
</dbReference>
<evidence type="ECO:0000259" key="2">
    <source>
        <dbReference type="Pfam" id="PF23359"/>
    </source>
</evidence>
<dbReference type="RefSeq" id="WP_187245557.1">
    <property type="nucleotide sequence ID" value="NZ_BAAAOK010000014.1"/>
</dbReference>
<dbReference type="Gene3D" id="3.40.50.300">
    <property type="entry name" value="P-loop containing nucleotide triphosphate hydrolases"/>
    <property type="match status" value="1"/>
</dbReference>
<dbReference type="SUPFAM" id="SSF52540">
    <property type="entry name" value="P-loop containing nucleoside triphosphate hydrolases"/>
    <property type="match status" value="1"/>
</dbReference>
<evidence type="ECO:0000313" key="4">
    <source>
        <dbReference type="Proteomes" id="UP000805614"/>
    </source>
</evidence>
<organism evidence="3 4">
    <name type="scientific">Actinomadura alba</name>
    <dbReference type="NCBI Taxonomy" id="406431"/>
    <lineage>
        <taxon>Bacteria</taxon>
        <taxon>Bacillati</taxon>
        <taxon>Actinomycetota</taxon>
        <taxon>Actinomycetes</taxon>
        <taxon>Streptosporangiales</taxon>
        <taxon>Thermomonosporaceae</taxon>
        <taxon>Actinomadura</taxon>
    </lineage>
</organism>
<keyword evidence="4" id="KW-1185">Reference proteome</keyword>
<reference evidence="3 4" key="1">
    <citation type="submission" date="2020-06" db="EMBL/GenBank/DDBJ databases">
        <title>Actinomadura xiongansis sp. nov., isolated from soil of Baiyangdian.</title>
        <authorList>
            <person name="Zhang X."/>
        </authorList>
    </citation>
    <scope>NUCLEOTIDE SEQUENCE [LARGE SCALE GENOMIC DNA]</scope>
    <source>
        <strain evidence="3 4">HBUM206468</strain>
    </source>
</reference>
<keyword evidence="1" id="KW-0238">DNA-binding</keyword>
<dbReference type="Pfam" id="PF23359">
    <property type="entry name" value="Lsr2_DNA-bd"/>
    <property type="match status" value="1"/>
</dbReference>
<evidence type="ECO:0000313" key="3">
    <source>
        <dbReference type="EMBL" id="MBC6468512.1"/>
    </source>
</evidence>
<sequence>MKLRPFSDHPRGVFITIDGPSGAGKSTIVHHLAQQLVAEGEDVHVTVVAEVSSTWLTWLGLDIVHLMSDPYEQEEWESDAEYARGIAIREHIARLRAWAAENGIKVRPSGRIPFSVQQQYTEATGDDLAAILEQIPKES</sequence>
<dbReference type="Proteomes" id="UP000805614">
    <property type="component" value="Unassembled WGS sequence"/>
</dbReference>
<protein>
    <submittedName>
        <fullName evidence="3">Lsr2 family protein</fullName>
    </submittedName>
</protein>
<dbReference type="InterPro" id="IPR036625">
    <property type="entry name" value="E3-bd_dom_sf"/>
</dbReference>
<name>A0ABR7LUJ0_9ACTN</name>
<evidence type="ECO:0000256" key="1">
    <source>
        <dbReference type="ARBA" id="ARBA00023125"/>
    </source>
</evidence>
<feature type="domain" description="Lsr2 DNA-binding" evidence="2">
    <location>
        <begin position="89"/>
        <end position="123"/>
    </location>
</feature>
<accession>A0ABR7LUJ0</accession>
<dbReference type="InterPro" id="IPR027417">
    <property type="entry name" value="P-loop_NTPase"/>
</dbReference>
<gene>
    <name evidence="3" type="ORF">HKK74_23880</name>
</gene>
<dbReference type="Gene3D" id="4.10.320.10">
    <property type="entry name" value="E3-binding domain"/>
    <property type="match status" value="1"/>
</dbReference>